<keyword evidence="2" id="KW-1185">Reference proteome</keyword>
<protein>
    <submittedName>
        <fullName evidence="1">Uncharacterized protein</fullName>
    </submittedName>
</protein>
<proteinExistence type="predicted"/>
<evidence type="ECO:0000313" key="2">
    <source>
        <dbReference type="Proteomes" id="UP000502415"/>
    </source>
</evidence>
<sequence>MTDFDPRHRELGSLRDAGRHAEALALLQHLFDEVEDGIVPARSGLFIPMLEWRFLGEVHAPAQAALREQRDRQVARLLAGDQYVGAGVQAPESLWHVGRFSLIVDMNAILGDPGATRDLFLQLDAAQPALARRYAWQALPDIVAAGDFALAERYRKNPLELLNQVNAAARRYPLFPQERQAPRLAAELSNLTRDVGIGIAVLRGTGREQEADSLRTALLAGLESGELRALAQRELEEQGTIQGEIARHRMAQEGHDLPD</sequence>
<dbReference type="KEGG" id="mfy:HH212_22160"/>
<organism evidence="1 2">
    <name type="scientific">Massilia forsythiae</name>
    <dbReference type="NCBI Taxonomy" id="2728020"/>
    <lineage>
        <taxon>Bacteria</taxon>
        <taxon>Pseudomonadati</taxon>
        <taxon>Pseudomonadota</taxon>
        <taxon>Betaproteobacteria</taxon>
        <taxon>Burkholderiales</taxon>
        <taxon>Oxalobacteraceae</taxon>
        <taxon>Telluria group</taxon>
        <taxon>Massilia</taxon>
    </lineage>
</organism>
<dbReference type="RefSeq" id="WP_170204479.1">
    <property type="nucleotide sequence ID" value="NZ_CP051685.1"/>
</dbReference>
<evidence type="ECO:0000313" key="1">
    <source>
        <dbReference type="EMBL" id="QJE02392.1"/>
    </source>
</evidence>
<name>A0A7Z2W0W2_9BURK</name>
<gene>
    <name evidence="1" type="ORF">HH212_22160</name>
</gene>
<dbReference type="AlphaFoldDB" id="A0A7Z2W0W2"/>
<dbReference type="EMBL" id="CP051685">
    <property type="protein sequence ID" value="QJE02392.1"/>
    <property type="molecule type" value="Genomic_DNA"/>
</dbReference>
<reference evidence="1 2" key="1">
    <citation type="submission" date="2020-04" db="EMBL/GenBank/DDBJ databases">
        <title>Genome sequencing of novel species.</title>
        <authorList>
            <person name="Heo J."/>
            <person name="Kim S.-J."/>
            <person name="Kim J.-S."/>
            <person name="Hong S.-B."/>
            <person name="Kwon S.-W."/>
        </authorList>
    </citation>
    <scope>NUCLEOTIDE SEQUENCE [LARGE SCALE GENOMIC DNA]</scope>
    <source>
        <strain evidence="1 2">GN2-R2</strain>
    </source>
</reference>
<dbReference type="Proteomes" id="UP000502415">
    <property type="component" value="Chromosome"/>
</dbReference>
<accession>A0A7Z2W0W2</accession>